<dbReference type="Gene3D" id="3.40.50.10810">
    <property type="entry name" value="Tandem AAA-ATPase domain"/>
    <property type="match status" value="1"/>
</dbReference>
<dbReference type="GO" id="GO:0005524">
    <property type="term" value="F:ATP binding"/>
    <property type="evidence" value="ECO:0007669"/>
    <property type="project" value="InterPro"/>
</dbReference>
<dbReference type="GO" id="GO:0016787">
    <property type="term" value="F:hydrolase activity"/>
    <property type="evidence" value="ECO:0007669"/>
    <property type="project" value="UniProtKB-KW"/>
</dbReference>
<evidence type="ECO:0000313" key="5">
    <source>
        <dbReference type="Proteomes" id="UP000031552"/>
    </source>
</evidence>
<keyword evidence="4" id="KW-0547">Nucleotide-binding</keyword>
<dbReference type="Proteomes" id="UP000031552">
    <property type="component" value="Unassembled WGS sequence"/>
</dbReference>
<dbReference type="PANTHER" id="PTHR10799">
    <property type="entry name" value="SNF2/RAD54 HELICASE FAMILY"/>
    <property type="match status" value="1"/>
</dbReference>
<protein>
    <submittedName>
        <fullName evidence="4">SWI/SNF helicase family protein</fullName>
    </submittedName>
</protein>
<dbReference type="InterPro" id="IPR014001">
    <property type="entry name" value="Helicase_ATP-bd"/>
</dbReference>
<dbReference type="SUPFAM" id="SSF52540">
    <property type="entry name" value="P-loop containing nucleoside triphosphate hydrolases"/>
    <property type="match status" value="2"/>
</dbReference>
<evidence type="ECO:0000259" key="3">
    <source>
        <dbReference type="PROSITE" id="PS51194"/>
    </source>
</evidence>
<dbReference type="PROSITE" id="PS51194">
    <property type="entry name" value="HELICASE_CTER"/>
    <property type="match status" value="1"/>
</dbReference>
<dbReference type="InterPro" id="IPR001650">
    <property type="entry name" value="Helicase_C-like"/>
</dbReference>
<dbReference type="RefSeq" id="WP_053331725.1">
    <property type="nucleotide sequence ID" value="NZ_CCEJ010000003.1"/>
</dbReference>
<dbReference type="SMART" id="SM00490">
    <property type="entry name" value="HELICc"/>
    <property type="match status" value="1"/>
</dbReference>
<dbReference type="SMART" id="SM00487">
    <property type="entry name" value="DEXDc"/>
    <property type="match status" value="1"/>
</dbReference>
<dbReference type="Pfam" id="PF00271">
    <property type="entry name" value="Helicase_C"/>
    <property type="match status" value="1"/>
</dbReference>
<feature type="domain" description="Helicase ATP-binding" evidence="2">
    <location>
        <begin position="440"/>
        <end position="595"/>
    </location>
</feature>
<dbReference type="STRING" id="1437425.CSEC_0644"/>
<dbReference type="InterPro" id="IPR038718">
    <property type="entry name" value="SNF2-like_sf"/>
</dbReference>
<dbReference type="OrthoDB" id="9760715at2"/>
<evidence type="ECO:0000313" key="4">
    <source>
        <dbReference type="EMBL" id="CDR33477.1"/>
    </source>
</evidence>
<dbReference type="PROSITE" id="PS51192">
    <property type="entry name" value="HELICASE_ATP_BIND_1"/>
    <property type="match status" value="1"/>
</dbReference>
<evidence type="ECO:0000259" key="2">
    <source>
        <dbReference type="PROSITE" id="PS51192"/>
    </source>
</evidence>
<dbReference type="InterPro" id="IPR049730">
    <property type="entry name" value="SNF2/RAD54-like_C"/>
</dbReference>
<keyword evidence="5" id="KW-1185">Reference proteome</keyword>
<keyword evidence="1" id="KW-0378">Hydrolase</keyword>
<keyword evidence="4" id="KW-0347">Helicase</keyword>
<dbReference type="AlphaFoldDB" id="A0A090CYB2"/>
<dbReference type="EMBL" id="CCEJ010000003">
    <property type="protein sequence ID" value="CDR33477.1"/>
    <property type="molecule type" value="Genomic_DNA"/>
</dbReference>
<accession>A0A090CYB2</accession>
<gene>
    <name evidence="4" type="ORF">CSEC_0644</name>
</gene>
<dbReference type="Gene3D" id="3.40.50.300">
    <property type="entry name" value="P-loop containing nucleotide triphosphate hydrolases"/>
    <property type="match status" value="1"/>
</dbReference>
<evidence type="ECO:0000256" key="1">
    <source>
        <dbReference type="ARBA" id="ARBA00022801"/>
    </source>
</evidence>
<reference evidence="4" key="2">
    <citation type="submission" date="2014-09" db="EMBL/GenBank/DDBJ databases">
        <title>Criblamydia sequanensis harbors a mega-plasmid encoding arsenite resistance.</title>
        <authorList>
            <person name="Bertelli C."/>
            <person name="Goesmann A."/>
            <person name="Greub G."/>
        </authorList>
    </citation>
    <scope>NUCLEOTIDE SEQUENCE [LARGE SCALE GENOMIC DNA]</scope>
    <source>
        <strain evidence="4">CRIB-18</strain>
    </source>
</reference>
<dbReference type="Pfam" id="PF00176">
    <property type="entry name" value="SNF2-rel_dom"/>
    <property type="match status" value="1"/>
</dbReference>
<dbReference type="eggNOG" id="COG0553">
    <property type="taxonomic scope" value="Bacteria"/>
</dbReference>
<dbReference type="InterPro" id="IPR027417">
    <property type="entry name" value="P-loop_NTPase"/>
</dbReference>
<feature type="domain" description="Helicase C-terminal" evidence="3">
    <location>
        <begin position="715"/>
        <end position="874"/>
    </location>
</feature>
<comment type="caution">
    <text evidence="4">The sequence shown here is derived from an EMBL/GenBank/DDBJ whole genome shotgun (WGS) entry which is preliminary data.</text>
</comment>
<reference evidence="4" key="1">
    <citation type="submission" date="2013-12" db="EMBL/GenBank/DDBJ databases">
        <authorList>
            <person name="Linke B."/>
        </authorList>
    </citation>
    <scope>NUCLEOTIDE SEQUENCE [LARGE SCALE GENOMIC DNA]</scope>
    <source>
        <strain evidence="4">CRIB-18</strain>
    </source>
</reference>
<sequence length="881" mass="101842">MPIHFAILPKESEEKGALALAFFENEVFQKRLTEAEALRIAGSKEKQAIQELSKASITQNSKEKPDYILISASKTFACLKTIAALGRLYFNKIKLVPDFFSEVNLFFQIQEKEGKYFIIPFYGKEEGLQPLLECDFIFPGNPNWFIKGMLLKTFHTDLESKWVKKVKKGELYLENKEELKNLIDEVNEDEGFAPKVRLNFNEKEGDEEAFPRLKLKDRFGTEVEITFKAGDQILSYPEMAKKDKGTLSYYEKDLMEAGYEKNRAIEGIFSAGTEKAKNALYFLLECGWQVFDYLDREVLLSSKNDLHLNYEKEGLFLKGALSFQGQETDLKEAYHALKKDDYFIPLSKDKVGLLPKEAYKPLKEAIRIGQDAGSKGIRLEKTQMLNEKVLSAFDETGMDSKIKTLKANLSNFGNISETKPGPSFKGSLRHYQQIGLNWLFFLKQYGLGGLLADDMGLGKTVQVIALLSLIKEEGKHLIVVPTSLLFNWQRELEKFLRDICFYCHNGKDRLEELDPDKNEIILTSYALLREDLEFFQNYSYSSLILDEAQNIKNAKTKTASAIFSLRSNFRIAITGTPVENRIEELFSIFEFLMPSFTTEKIKSNLIEESFEGMGSSTRKKFKPFILRRTKDEVAEELPEKIEQTVFLEMEKEEALGYERLFKQEKDFLRELLEGEEKVPTLQIFELILRLRQYACHPMLVSSLLDETQQIKESVKFNRLIEELKEIRNEGRKALVFSQFTKVLDLISNALKEEHIEFSRLDGSQNVREREANIKKFKENPEISPFLISLSAGGVGLNLPEADTVILYEPWWNEAKERQAIDRAHRIGRKNVVLAKRYIYKNTIEEKMMLLKEKKTKISNFILDEDFNGELTRSDWNFLFDL</sequence>
<proteinExistence type="predicted"/>
<dbReference type="GO" id="GO:0004386">
    <property type="term" value="F:helicase activity"/>
    <property type="evidence" value="ECO:0007669"/>
    <property type="project" value="UniProtKB-KW"/>
</dbReference>
<name>A0A090CYB2_9BACT</name>
<organism evidence="4 5">
    <name type="scientific">Candidatus Criblamydia sequanensis CRIB-18</name>
    <dbReference type="NCBI Taxonomy" id="1437425"/>
    <lineage>
        <taxon>Bacteria</taxon>
        <taxon>Pseudomonadati</taxon>
        <taxon>Chlamydiota</taxon>
        <taxon>Chlamydiia</taxon>
        <taxon>Parachlamydiales</taxon>
        <taxon>Candidatus Criblamydiaceae</taxon>
        <taxon>Candidatus Criblamydia</taxon>
    </lineage>
</organism>
<dbReference type="InterPro" id="IPR000330">
    <property type="entry name" value="SNF2_N"/>
</dbReference>
<keyword evidence="4" id="KW-0067">ATP-binding</keyword>
<dbReference type="CDD" id="cd18793">
    <property type="entry name" value="SF2_C_SNF"/>
    <property type="match status" value="1"/>
</dbReference>